<dbReference type="InterPro" id="IPR003594">
    <property type="entry name" value="HATPase_dom"/>
</dbReference>
<evidence type="ECO:0000313" key="12">
    <source>
        <dbReference type="Proteomes" id="UP000270626"/>
    </source>
</evidence>
<proteinExistence type="inferred from homology"/>
<dbReference type="InterPro" id="IPR036890">
    <property type="entry name" value="HATPase_C_sf"/>
</dbReference>
<feature type="domain" description="PAS" evidence="9">
    <location>
        <begin position="215"/>
        <end position="287"/>
    </location>
</feature>
<dbReference type="InterPro" id="IPR004358">
    <property type="entry name" value="Sig_transdc_His_kin-like_C"/>
</dbReference>
<dbReference type="Gene3D" id="3.30.450.20">
    <property type="entry name" value="PAS domain"/>
    <property type="match status" value="1"/>
</dbReference>
<dbReference type="PANTHER" id="PTHR43065">
    <property type="entry name" value="SENSOR HISTIDINE KINASE"/>
    <property type="match status" value="1"/>
</dbReference>
<evidence type="ECO:0000256" key="3">
    <source>
        <dbReference type="ARBA" id="ARBA00012438"/>
    </source>
</evidence>
<dbReference type="PROSITE" id="PS50109">
    <property type="entry name" value="HIS_KIN"/>
    <property type="match status" value="1"/>
</dbReference>
<gene>
    <name evidence="11" type="ORF">DFR40_1672</name>
</gene>
<evidence type="ECO:0000256" key="1">
    <source>
        <dbReference type="ARBA" id="ARBA00000085"/>
    </source>
</evidence>
<dbReference type="SUPFAM" id="SSF55874">
    <property type="entry name" value="ATPase domain of HSP90 chaperone/DNA topoisomerase II/histidine kinase"/>
    <property type="match status" value="1"/>
</dbReference>
<dbReference type="OrthoDB" id="1931120at2"/>
<dbReference type="EC" id="2.7.13.3" evidence="3"/>
<keyword evidence="4" id="KW-0597">Phosphoprotein</keyword>
<dbReference type="InterPro" id="IPR036097">
    <property type="entry name" value="HisK_dim/P_sf"/>
</dbReference>
<dbReference type="GO" id="GO:0046872">
    <property type="term" value="F:metal ion binding"/>
    <property type="evidence" value="ECO:0007669"/>
    <property type="project" value="UniProtKB-KW"/>
</dbReference>
<dbReference type="CDD" id="cd00082">
    <property type="entry name" value="HisKA"/>
    <property type="match status" value="1"/>
</dbReference>
<dbReference type="SUPFAM" id="SSF55785">
    <property type="entry name" value="PYP-like sensor domain (PAS domain)"/>
    <property type="match status" value="1"/>
</dbReference>
<dbReference type="SMART" id="SM00387">
    <property type="entry name" value="HATPase_c"/>
    <property type="match status" value="1"/>
</dbReference>
<evidence type="ECO:0000256" key="5">
    <source>
        <dbReference type="ARBA" id="ARBA00022723"/>
    </source>
</evidence>
<evidence type="ECO:0000259" key="10">
    <source>
        <dbReference type="PROSITE" id="PS50113"/>
    </source>
</evidence>
<evidence type="ECO:0000313" key="11">
    <source>
        <dbReference type="EMBL" id="RKT58650.1"/>
    </source>
</evidence>
<dbReference type="InterPro" id="IPR035965">
    <property type="entry name" value="PAS-like_dom_sf"/>
</dbReference>
<dbReference type="InterPro" id="IPR035938">
    <property type="entry name" value="Hemerythrin-like_sf"/>
</dbReference>
<evidence type="ECO:0000259" key="9">
    <source>
        <dbReference type="PROSITE" id="PS50112"/>
    </source>
</evidence>
<evidence type="ECO:0000256" key="6">
    <source>
        <dbReference type="ARBA" id="ARBA00023004"/>
    </source>
</evidence>
<protein>
    <recommendedName>
        <fullName evidence="3">histidine kinase</fullName>
        <ecNumber evidence="3">2.7.13.3</ecNumber>
    </recommendedName>
</protein>
<comment type="catalytic activity">
    <reaction evidence="1">
        <text>ATP + protein L-histidine = ADP + protein N-phospho-L-histidine.</text>
        <dbReference type="EC" id="2.7.13.3"/>
    </reaction>
</comment>
<dbReference type="InterPro" id="IPR003661">
    <property type="entry name" value="HisK_dim/P_dom"/>
</dbReference>
<dbReference type="Gene3D" id="3.30.565.10">
    <property type="entry name" value="Histidine kinase-like ATPase, C-terminal domain"/>
    <property type="match status" value="1"/>
</dbReference>
<dbReference type="SUPFAM" id="SSF47384">
    <property type="entry name" value="Homodimeric domain of signal transducing histidine kinase"/>
    <property type="match status" value="1"/>
</dbReference>
<keyword evidence="12" id="KW-1185">Reference proteome</keyword>
<feature type="coiled-coil region" evidence="7">
    <location>
        <begin position="349"/>
        <end position="408"/>
    </location>
</feature>
<comment type="similarity">
    <text evidence="2">Belongs to the hemerythrin family.</text>
</comment>
<dbReference type="RefSeq" id="WP_121458014.1">
    <property type="nucleotide sequence ID" value="NZ_RBXP01000014.1"/>
</dbReference>
<organism evidence="11 12">
    <name type="scientific">Azonexus fungiphilus</name>
    <dbReference type="NCBI Taxonomy" id="146940"/>
    <lineage>
        <taxon>Bacteria</taxon>
        <taxon>Pseudomonadati</taxon>
        <taxon>Pseudomonadota</taxon>
        <taxon>Betaproteobacteria</taxon>
        <taxon>Rhodocyclales</taxon>
        <taxon>Azonexaceae</taxon>
        <taxon>Azonexus</taxon>
    </lineage>
</organism>
<dbReference type="Pfam" id="PF02518">
    <property type="entry name" value="HATPase_c"/>
    <property type="match status" value="1"/>
</dbReference>
<dbReference type="AlphaFoldDB" id="A0A495WBW3"/>
<keyword evidence="7" id="KW-0175">Coiled coil</keyword>
<sequence length="662" mass="73446">MDAFVWDQRFVTGETGVDDEHRELVRLINSLIGLQSKYVAAETVQAALDQLIAYAALHFAHEEALMESGGCDPRFVARHATVHRGFAEQVGKLSALPVGSVSLENLVNYLTAWLAQHILGMDQSMARQIAAIRRGVPAAEAYASESEQAADPATSSMLDAMAALYRIISERNDALGELNRNLEAKVVERTEALRESNRKLLESEHKRASEARRHMQHYLSQIIDGDPVPTLVIDASHRITHWNKACAAISGLPSETMVGTWNQWQAFYPESRPIMADLIVDGSLEERFNTYYHNIFRRSKTVPDAFEAESFFPHLGDGGRWLFFTAAPIRDADGKVVGAIETLQDVSERHQAEAQLLQYQGQLEAQVAERTGALEQANRQLAREHEELSELLRKVEAAQQQVLQSEKMAAIGQLAAGVAHEINNPVGFVNSNLGTLKGYTAHLLELVDAYESGQPEAIARARQKADLEFLREDLPALISESQDGLDRVTRIVQDLKDFSRVDQAERQHADLNAALSSTLNVVRNELKYKADVIVELGELPAVDCVPAQLNQVFMNLLVNAAQAIPEHGKIFVRSGVDREHVWFEVEDTGTGMPPEVRQRIFEPFFTTKPVGKGTGLGLSISYDIVVKRHHGRLDVASEPGRGTRFRIWLPVTPPDQNSSASP</sequence>
<accession>A0A495WBW3</accession>
<dbReference type="PROSITE" id="PS50113">
    <property type="entry name" value="PAC"/>
    <property type="match status" value="1"/>
</dbReference>
<dbReference type="NCBIfam" id="TIGR02481">
    <property type="entry name" value="hemeryth_dom"/>
    <property type="match status" value="1"/>
</dbReference>
<evidence type="ECO:0000256" key="2">
    <source>
        <dbReference type="ARBA" id="ARBA00010587"/>
    </source>
</evidence>
<dbReference type="Gene3D" id="1.10.287.130">
    <property type="match status" value="1"/>
</dbReference>
<feature type="domain" description="Histidine kinase" evidence="8">
    <location>
        <begin position="417"/>
        <end position="653"/>
    </location>
</feature>
<evidence type="ECO:0000259" key="8">
    <source>
        <dbReference type="PROSITE" id="PS50109"/>
    </source>
</evidence>
<dbReference type="SUPFAM" id="SSF47188">
    <property type="entry name" value="Hemerythrin-like"/>
    <property type="match status" value="1"/>
</dbReference>
<dbReference type="PROSITE" id="PS50112">
    <property type="entry name" value="PAS"/>
    <property type="match status" value="1"/>
</dbReference>
<dbReference type="PANTHER" id="PTHR43065:SF50">
    <property type="entry name" value="HISTIDINE KINASE"/>
    <property type="match status" value="1"/>
</dbReference>
<keyword evidence="5" id="KW-0479">Metal-binding</keyword>
<dbReference type="InterPro" id="IPR000014">
    <property type="entry name" value="PAS"/>
</dbReference>
<dbReference type="Pfam" id="PF08448">
    <property type="entry name" value="PAS_4"/>
    <property type="match status" value="1"/>
</dbReference>
<dbReference type="Proteomes" id="UP000270626">
    <property type="component" value="Unassembled WGS sequence"/>
</dbReference>
<dbReference type="SMART" id="SM00388">
    <property type="entry name" value="HisKA"/>
    <property type="match status" value="1"/>
</dbReference>
<dbReference type="InterPro" id="IPR012312">
    <property type="entry name" value="Hemerythrin-like"/>
</dbReference>
<dbReference type="PRINTS" id="PR00344">
    <property type="entry name" value="BCTRLSENSOR"/>
</dbReference>
<dbReference type="GO" id="GO:0000155">
    <property type="term" value="F:phosphorelay sensor kinase activity"/>
    <property type="evidence" value="ECO:0007669"/>
    <property type="project" value="InterPro"/>
</dbReference>
<reference evidence="11 12" key="1">
    <citation type="submission" date="2018-10" db="EMBL/GenBank/DDBJ databases">
        <title>Genomic Encyclopedia of Type Strains, Phase IV (KMG-IV): sequencing the most valuable type-strain genomes for metagenomic binning, comparative biology and taxonomic classification.</title>
        <authorList>
            <person name="Goeker M."/>
        </authorList>
    </citation>
    <scope>NUCLEOTIDE SEQUENCE [LARGE SCALE GENOMIC DNA]</scope>
    <source>
        <strain evidence="11 12">DSM 23841</strain>
    </source>
</reference>
<name>A0A495WBW3_9RHOO</name>
<evidence type="ECO:0000256" key="4">
    <source>
        <dbReference type="ARBA" id="ARBA00022553"/>
    </source>
</evidence>
<dbReference type="SMART" id="SM00091">
    <property type="entry name" value="PAS"/>
    <property type="match status" value="1"/>
</dbReference>
<dbReference type="CDD" id="cd00130">
    <property type="entry name" value="PAS"/>
    <property type="match status" value="1"/>
</dbReference>
<comment type="caution">
    <text evidence="11">The sequence shown here is derived from an EMBL/GenBank/DDBJ whole genome shotgun (WGS) entry which is preliminary data.</text>
</comment>
<dbReference type="InterPro" id="IPR000700">
    <property type="entry name" value="PAS-assoc_C"/>
</dbReference>
<keyword evidence="6" id="KW-0408">Iron</keyword>
<dbReference type="EMBL" id="RBXP01000014">
    <property type="protein sequence ID" value="RKT58650.1"/>
    <property type="molecule type" value="Genomic_DNA"/>
</dbReference>
<feature type="domain" description="PAC" evidence="10">
    <location>
        <begin position="306"/>
        <end position="358"/>
    </location>
</feature>
<evidence type="ECO:0000256" key="7">
    <source>
        <dbReference type="SAM" id="Coils"/>
    </source>
</evidence>
<dbReference type="Gene3D" id="1.20.120.50">
    <property type="entry name" value="Hemerythrin-like"/>
    <property type="match status" value="1"/>
</dbReference>
<dbReference type="Pfam" id="PF01814">
    <property type="entry name" value="Hemerythrin"/>
    <property type="match status" value="1"/>
</dbReference>
<dbReference type="InterPro" id="IPR012827">
    <property type="entry name" value="Hemerythrin_metal-bd"/>
</dbReference>
<dbReference type="NCBIfam" id="TIGR00229">
    <property type="entry name" value="sensory_box"/>
    <property type="match status" value="1"/>
</dbReference>
<dbReference type="InterPro" id="IPR005467">
    <property type="entry name" value="His_kinase_dom"/>
</dbReference>
<dbReference type="InterPro" id="IPR013656">
    <property type="entry name" value="PAS_4"/>
</dbReference>
<dbReference type="CDD" id="cd12107">
    <property type="entry name" value="Hemerythrin"/>
    <property type="match status" value="1"/>
</dbReference>